<protein>
    <submittedName>
        <fullName evidence="1">Uncharacterized protein</fullName>
    </submittedName>
</protein>
<reference evidence="1" key="1">
    <citation type="journal article" date="2021" name="Proc. Natl. Acad. Sci. U.S.A.">
        <title>A Catalog of Tens of Thousands of Viruses from Human Metagenomes Reveals Hidden Associations with Chronic Diseases.</title>
        <authorList>
            <person name="Tisza M.J."/>
            <person name="Buck C.B."/>
        </authorList>
    </citation>
    <scope>NUCLEOTIDE SEQUENCE</scope>
    <source>
        <strain evidence="1">CtbLB3</strain>
    </source>
</reference>
<sequence length="86" mass="9591">MCEFLEKFSEVKEQGTDMQTSIIIIETDSKISVVIQSNKPLPSKLEKGTKVEDVTQYLAFAAIDSIAGEVEKINEQLRKMKAKKAA</sequence>
<evidence type="ECO:0000313" key="1">
    <source>
        <dbReference type="EMBL" id="DAE07969.1"/>
    </source>
</evidence>
<accession>A0A8S5PNG7</accession>
<proteinExistence type="predicted"/>
<name>A0A8S5PNG7_9CAUD</name>
<dbReference type="EMBL" id="BK015460">
    <property type="protein sequence ID" value="DAE07969.1"/>
    <property type="molecule type" value="Genomic_DNA"/>
</dbReference>
<organism evidence="1">
    <name type="scientific">Siphoviridae sp. ctbLB3</name>
    <dbReference type="NCBI Taxonomy" id="2825565"/>
    <lineage>
        <taxon>Viruses</taxon>
        <taxon>Duplodnaviria</taxon>
        <taxon>Heunggongvirae</taxon>
        <taxon>Uroviricota</taxon>
        <taxon>Caudoviricetes</taxon>
    </lineage>
</organism>